<evidence type="ECO:0000313" key="4">
    <source>
        <dbReference type="Proteomes" id="UP001186944"/>
    </source>
</evidence>
<reference evidence="3" key="1">
    <citation type="submission" date="2019-08" db="EMBL/GenBank/DDBJ databases">
        <title>The improved chromosome-level genome for the pearl oyster Pinctada fucata martensii using PacBio sequencing and Hi-C.</title>
        <authorList>
            <person name="Zheng Z."/>
        </authorList>
    </citation>
    <scope>NUCLEOTIDE SEQUENCE</scope>
    <source>
        <strain evidence="3">ZZ-2019</strain>
        <tissue evidence="3">Adductor muscle</tissue>
    </source>
</reference>
<keyword evidence="4" id="KW-1185">Reference proteome</keyword>
<name>A0AA88YTV0_PINIB</name>
<dbReference type="GO" id="GO:0006281">
    <property type="term" value="P:DNA repair"/>
    <property type="evidence" value="ECO:0007669"/>
    <property type="project" value="UniProtKB-ARBA"/>
</dbReference>
<dbReference type="PANTHER" id="PTHR47526">
    <property type="entry name" value="ATP-DEPENDENT DNA HELICASE"/>
    <property type="match status" value="1"/>
</dbReference>
<dbReference type="Gene3D" id="3.90.320.10">
    <property type="match status" value="1"/>
</dbReference>
<dbReference type="PANTHER" id="PTHR47526:SF3">
    <property type="entry name" value="PHD-TYPE DOMAIN-CONTAINING PROTEIN"/>
    <property type="match status" value="1"/>
</dbReference>
<proteinExistence type="predicted"/>
<dbReference type="CDD" id="cd22343">
    <property type="entry name" value="PDDEXK_lambda_exonuclease-like"/>
    <property type="match status" value="1"/>
</dbReference>
<evidence type="ECO:0000259" key="2">
    <source>
        <dbReference type="PROSITE" id="PS50966"/>
    </source>
</evidence>
<gene>
    <name evidence="3" type="ORF">FSP39_011775</name>
</gene>
<accession>A0AA88YTV0</accession>
<dbReference type="SUPFAM" id="SSF52980">
    <property type="entry name" value="Restriction endonuclease-like"/>
    <property type="match status" value="1"/>
</dbReference>
<keyword evidence="1" id="KW-0863">Zinc-finger</keyword>
<dbReference type="InterPro" id="IPR011604">
    <property type="entry name" value="PDDEXK-like_dom_sf"/>
</dbReference>
<organism evidence="3 4">
    <name type="scientific">Pinctada imbricata</name>
    <name type="common">Atlantic pearl-oyster</name>
    <name type="synonym">Pinctada martensii</name>
    <dbReference type="NCBI Taxonomy" id="66713"/>
    <lineage>
        <taxon>Eukaryota</taxon>
        <taxon>Metazoa</taxon>
        <taxon>Spiralia</taxon>
        <taxon>Lophotrochozoa</taxon>
        <taxon>Mollusca</taxon>
        <taxon>Bivalvia</taxon>
        <taxon>Autobranchia</taxon>
        <taxon>Pteriomorphia</taxon>
        <taxon>Pterioida</taxon>
        <taxon>Pterioidea</taxon>
        <taxon>Pteriidae</taxon>
        <taxon>Pinctada</taxon>
    </lineage>
</organism>
<keyword evidence="1" id="KW-0862">Zinc</keyword>
<dbReference type="AlphaFoldDB" id="A0AA88YTV0"/>
<evidence type="ECO:0000313" key="3">
    <source>
        <dbReference type="EMBL" id="KAK3108605.1"/>
    </source>
</evidence>
<sequence length="553" mass="63777">MSCNSLEDTNFMLCKVPDLKYFLNQRGISCSFERKIELVRLCELARELNLEVLAIDGNADYEVMDTKRRTIVKNGENIIICSPSSIKVWNKDLRSMPNLQPCDVLVYFMTMCSWDNQRLQCYKNDNGFRLYMAGHIDNVTVSDVLQDSYRYIKATCVPETRQTATPYDVWVLIQDNGRVLSGGCTCVADNGTCKHCVALLFAVSDFSIRHQDRGTEVGTDVECVWDKPRKESVPMEVDDIDIRIDTKIPIKKTPTSKNYQAVKNVSTDSVRKELKAICKGTEALLLQTLFDEGDEESDDSEIEYVPTVFEVAKSNPDNVFDAMKEVFDKEAVEKIEQNTKEQSENPEWFKQRRGRITASIFSTILHFKFTDANENYLSKIILGQSRSFNTPSVNFGKMYESVARQMYTTDYKKIHKKSSVETNGLFVDIDNPYLGASPDGVVKCKCCGEGLMEIKCSFMYQNKTPKEACADHHYHVYLNENDEVKLKENSPWYIQIQGQLGVCKRKWCDFVLFTKKGYEVDRIYFDKHIYEQIVRKCKTFYERYIIDALVKMQ</sequence>
<dbReference type="GO" id="GO:0008270">
    <property type="term" value="F:zinc ion binding"/>
    <property type="evidence" value="ECO:0007669"/>
    <property type="project" value="UniProtKB-KW"/>
</dbReference>
<dbReference type="Proteomes" id="UP001186944">
    <property type="component" value="Unassembled WGS sequence"/>
</dbReference>
<comment type="caution">
    <text evidence="3">The sequence shown here is derived from an EMBL/GenBank/DDBJ whole genome shotgun (WGS) entry which is preliminary data.</text>
</comment>
<keyword evidence="1" id="KW-0479">Metal-binding</keyword>
<dbReference type="Pfam" id="PF09588">
    <property type="entry name" value="YqaJ"/>
    <property type="match status" value="1"/>
</dbReference>
<protein>
    <recommendedName>
        <fullName evidence="2">SWIM-type domain-containing protein</fullName>
    </recommendedName>
</protein>
<feature type="domain" description="SWIM-type" evidence="2">
    <location>
        <begin position="169"/>
        <end position="204"/>
    </location>
</feature>
<dbReference type="InterPro" id="IPR011335">
    <property type="entry name" value="Restrct_endonuc-II-like"/>
</dbReference>
<dbReference type="InterPro" id="IPR007527">
    <property type="entry name" value="Znf_SWIM"/>
</dbReference>
<dbReference type="InterPro" id="IPR019080">
    <property type="entry name" value="YqaJ_viral_recombinase"/>
</dbReference>
<dbReference type="EMBL" id="VSWD01000001">
    <property type="protein sequence ID" value="KAK3108605.1"/>
    <property type="molecule type" value="Genomic_DNA"/>
</dbReference>
<dbReference type="PROSITE" id="PS50966">
    <property type="entry name" value="ZF_SWIM"/>
    <property type="match status" value="1"/>
</dbReference>
<evidence type="ECO:0000256" key="1">
    <source>
        <dbReference type="PROSITE-ProRule" id="PRU00325"/>
    </source>
</evidence>